<gene>
    <name evidence="1" type="ORF">H0S73_16755</name>
</gene>
<accession>A0A838BS80</accession>
<dbReference type="RefSeq" id="WP_181053214.1">
    <property type="nucleotide sequence ID" value="NZ_JACDXJ010000001.1"/>
</dbReference>
<name>A0A838BS80_9HYPH</name>
<organism evidence="1 2">
    <name type="scientific">Microvirga mediterraneensis</name>
    <dbReference type="NCBI Taxonomy" id="2754695"/>
    <lineage>
        <taxon>Bacteria</taxon>
        <taxon>Pseudomonadati</taxon>
        <taxon>Pseudomonadota</taxon>
        <taxon>Alphaproteobacteria</taxon>
        <taxon>Hyphomicrobiales</taxon>
        <taxon>Methylobacteriaceae</taxon>
        <taxon>Microvirga</taxon>
    </lineage>
</organism>
<evidence type="ECO:0000313" key="2">
    <source>
        <dbReference type="Proteomes" id="UP000572984"/>
    </source>
</evidence>
<dbReference type="AlphaFoldDB" id="A0A838BS80"/>
<evidence type="ECO:0000313" key="1">
    <source>
        <dbReference type="EMBL" id="MBA1157763.1"/>
    </source>
</evidence>
<proteinExistence type="predicted"/>
<dbReference type="EMBL" id="JACDXJ010000001">
    <property type="protein sequence ID" value="MBA1157763.1"/>
    <property type="molecule type" value="Genomic_DNA"/>
</dbReference>
<reference evidence="1 2" key="1">
    <citation type="submission" date="2020-07" db="EMBL/GenBank/DDBJ databases">
        <title>Draft genome and description of Microvirga mediterraneensis Marseille-Q2068 sp. nov.</title>
        <authorList>
            <person name="Boxberger M."/>
        </authorList>
    </citation>
    <scope>NUCLEOTIDE SEQUENCE [LARGE SCALE GENOMIC DNA]</scope>
    <source>
        <strain evidence="1 2">Marseille-Q2068</strain>
    </source>
</reference>
<protein>
    <submittedName>
        <fullName evidence="1">Uncharacterized protein</fullName>
    </submittedName>
</protein>
<keyword evidence="2" id="KW-1185">Reference proteome</keyword>
<comment type="caution">
    <text evidence="1">The sequence shown here is derived from an EMBL/GenBank/DDBJ whole genome shotgun (WGS) entry which is preliminary data.</text>
</comment>
<dbReference type="Proteomes" id="UP000572984">
    <property type="component" value="Unassembled WGS sequence"/>
</dbReference>
<sequence>MAQRVKFTKDYTYRIDGQRQVAYIGGKEYRIPEAHYEAAKAAGVVEDMADAPAKAENKAKA</sequence>